<dbReference type="SUPFAM" id="SSF56317">
    <property type="entry name" value="Carbon-nitrogen hydrolase"/>
    <property type="match status" value="1"/>
</dbReference>
<dbReference type="EMBL" id="JAWDKB010000003">
    <property type="protein sequence ID" value="MDV0443499.1"/>
    <property type="molecule type" value="Genomic_DNA"/>
</dbReference>
<keyword evidence="2" id="KW-1185">Reference proteome</keyword>
<organism evidence="1 2">
    <name type="scientific">Methanorbis rubei</name>
    <dbReference type="NCBI Taxonomy" id="3028300"/>
    <lineage>
        <taxon>Archaea</taxon>
        <taxon>Methanobacteriati</taxon>
        <taxon>Methanobacteriota</taxon>
        <taxon>Stenosarchaea group</taxon>
        <taxon>Methanomicrobia</taxon>
        <taxon>Methanomicrobiales</taxon>
        <taxon>Methanocorpusculaceae</taxon>
        <taxon>Methanorbis</taxon>
    </lineage>
</organism>
<name>A0AAE4MFM6_9EURY</name>
<evidence type="ECO:0008006" key="3">
    <source>
        <dbReference type="Google" id="ProtNLM"/>
    </source>
</evidence>
<dbReference type="AlphaFoldDB" id="A0AAE4MFM6"/>
<accession>A0AAE4MFM6</accession>
<dbReference type="Gene3D" id="3.60.110.10">
    <property type="entry name" value="Carbon-nitrogen hydrolase"/>
    <property type="match status" value="1"/>
</dbReference>
<evidence type="ECO:0000313" key="1">
    <source>
        <dbReference type="EMBL" id="MDV0443499.1"/>
    </source>
</evidence>
<proteinExistence type="predicted"/>
<evidence type="ECO:0000313" key="2">
    <source>
        <dbReference type="Proteomes" id="UP001283212"/>
    </source>
</evidence>
<comment type="caution">
    <text evidence="1">The sequence shown here is derived from an EMBL/GenBank/DDBJ whole genome shotgun (WGS) entry which is preliminary data.</text>
</comment>
<dbReference type="InterPro" id="IPR036526">
    <property type="entry name" value="C-N_Hydrolase_sf"/>
</dbReference>
<reference evidence="1 2" key="1">
    <citation type="submission" date="2023-06" db="EMBL/GenBank/DDBJ databases">
        <title>Genome sequence of Methancorpusculaceae sp. Cs1.</title>
        <authorList>
            <person name="Protasov E."/>
            <person name="Platt K."/>
            <person name="Poehlein A."/>
            <person name="Daniel R."/>
            <person name="Brune A."/>
        </authorList>
    </citation>
    <scope>NUCLEOTIDE SEQUENCE [LARGE SCALE GENOMIC DNA]</scope>
    <source>
        <strain evidence="1 2">Cs1</strain>
    </source>
</reference>
<protein>
    <recommendedName>
        <fullName evidence="3">Reverse transcriptase domain-containing protein</fullName>
    </recommendedName>
</protein>
<gene>
    <name evidence="1" type="ORF">McpCs1_08770</name>
</gene>
<sequence>MADTENGLYNIAYKKLKQTIYYDTDLILKKKFAEFESEELDCLFSDDKFHLQGIFNTLESKKTLSEEQRSYIDQWIDQIDFYVLPKSVSPFSSKEEMKKREKKEETEVSNVVSSETYYWHGVNYHSNIPIPLMLLDVLWIMKVGVYLDEKLSDHCFGNRVHEILHERKERDASGHLMKMYAKQYTAWRNNAMKCAVEAVEKDDIVDILTLDFTQFFYHIEGDFGEIREFLQELKNSPKFKGNYRVASILTDILEKIHEKYYDKISIYTDVTHVTIKEHGLRHVLPIGMYSSGILANWHLKWFDKKVLECIRPRYYGRYVDDCIFVLAEPRCGGDAASSVSNDCSKRNILEKLFVDAGILSDFSGGSVQCDLKWRRLPDLENGKDIVYRLCDLRFEIPRITVQNDKVMLYHVDPDHSTAILRLFLKKIQENASVFQYLPKESVLESQDTGMHQLVFADGSTHKLRNLKKLMVDNSKFSITLSKQLSHISLCSKPIPKIDEFTKNMFRDLRGNNYLTYTRVWEKVFCLLLFSKKEEQIQEACKMYDELLGQISRLECAYDFGNKKSRSKNENNLFGELKKRLLSTLIQYLKLSVAIPLSLFSEKDRKERAGRFSDISELYSPKNINSIDINGLNALADRFRSTNLFPQQYVIYPLLNYLKEYDGDLLDIDVFNTDLLKNPELDAGKLDLSPRFIHLYEYQLFYALSSLKTEHNLTDCPAGNPNAFDCEELKCCYMQKANHEFLLKTFKGWADSSFSNVKISSLPSVQFTDMKVVHPTKITITSDDSRDPKMKGKIRIGLANLRISEERYEKCHAPQELAPDISLERWLEISRVLNAAVDDKCDLVIFPECAIPHYWLPKLAQWSKQHQIGLIFGLEYVFDCQAPHSLSLDKTNENRCIAFNLTAALLPFQVKNLYKSCCVSLRVKNHYAPGEIFQLENYGYSLPNLNSHVYHLYKWRKAQFTVYNCFELADIQHRALFRSELDYLIACSFNKDIHYFMDILDSVVRDVHCYVVYSNTSEFGCSRILRPTKHELKNMMQVGGGVNCTLLAGDLDIEALAKFQSHGYDKTDDSFKALPPGFNSAKVVMRHKHN</sequence>
<dbReference type="RefSeq" id="WP_338096024.1">
    <property type="nucleotide sequence ID" value="NZ_JAWDKB010000003.1"/>
</dbReference>
<dbReference type="Proteomes" id="UP001283212">
    <property type="component" value="Unassembled WGS sequence"/>
</dbReference>